<dbReference type="InterPro" id="IPR024079">
    <property type="entry name" value="MetalloPept_cat_dom_sf"/>
</dbReference>
<dbReference type="GO" id="GO:0006508">
    <property type="term" value="P:proteolysis"/>
    <property type="evidence" value="ECO:0007669"/>
    <property type="project" value="InterPro"/>
</dbReference>
<dbReference type="InterPro" id="IPR000718">
    <property type="entry name" value="Peptidase_M13"/>
</dbReference>
<dbReference type="EMBL" id="KK121852">
    <property type="protein sequence ID" value="KFM81409.1"/>
    <property type="molecule type" value="Genomic_DNA"/>
</dbReference>
<dbReference type="PROSITE" id="PS51885">
    <property type="entry name" value="NEPRILYSIN"/>
    <property type="match status" value="1"/>
</dbReference>
<feature type="non-terminal residue" evidence="1">
    <location>
        <position position="114"/>
    </location>
</feature>
<name>A0A087UVM0_STEMI</name>
<dbReference type="AlphaFoldDB" id="A0A087UVM0"/>
<dbReference type="Gene3D" id="3.40.390.10">
    <property type="entry name" value="Collagenase (Catalytic Domain)"/>
    <property type="match status" value="1"/>
</dbReference>
<dbReference type="Gene3D" id="1.10.1380.10">
    <property type="entry name" value="Neutral endopeptidase , domain2"/>
    <property type="match status" value="1"/>
</dbReference>
<evidence type="ECO:0000313" key="1">
    <source>
        <dbReference type="EMBL" id="KFM81409.1"/>
    </source>
</evidence>
<dbReference type="GO" id="GO:0004222">
    <property type="term" value="F:metalloendopeptidase activity"/>
    <property type="evidence" value="ECO:0007669"/>
    <property type="project" value="InterPro"/>
</dbReference>
<evidence type="ECO:0000313" key="2">
    <source>
        <dbReference type="Proteomes" id="UP000054359"/>
    </source>
</evidence>
<dbReference type="Proteomes" id="UP000054359">
    <property type="component" value="Unassembled WGS sequence"/>
</dbReference>
<organism evidence="1 2">
    <name type="scientific">Stegodyphus mimosarum</name>
    <name type="common">African social velvet spider</name>
    <dbReference type="NCBI Taxonomy" id="407821"/>
    <lineage>
        <taxon>Eukaryota</taxon>
        <taxon>Metazoa</taxon>
        <taxon>Ecdysozoa</taxon>
        <taxon>Arthropoda</taxon>
        <taxon>Chelicerata</taxon>
        <taxon>Arachnida</taxon>
        <taxon>Araneae</taxon>
        <taxon>Araneomorphae</taxon>
        <taxon>Entelegynae</taxon>
        <taxon>Eresoidea</taxon>
        <taxon>Eresidae</taxon>
        <taxon>Stegodyphus</taxon>
    </lineage>
</organism>
<gene>
    <name evidence="1" type="ORF">X975_15968</name>
</gene>
<proteinExistence type="predicted"/>
<sequence length="114" mass="13541">MLENTDWLDEGTKRQIKEKVNGITTYFQYPKELLNDTYVSDFYAGLTFSNESYFEKEMIVKKWSTDVSFSRLRKSSDTEEWKKRIRSIDFNPLGNSNGFPHLFSHPLFNRDRPA</sequence>
<dbReference type="InterPro" id="IPR042089">
    <property type="entry name" value="Peptidase_M13_dom_2"/>
</dbReference>
<dbReference type="SUPFAM" id="SSF55486">
    <property type="entry name" value="Metalloproteases ('zincins'), catalytic domain"/>
    <property type="match status" value="1"/>
</dbReference>
<reference evidence="1 2" key="1">
    <citation type="submission" date="2013-11" db="EMBL/GenBank/DDBJ databases">
        <title>Genome sequencing of Stegodyphus mimosarum.</title>
        <authorList>
            <person name="Bechsgaard J."/>
        </authorList>
    </citation>
    <scope>NUCLEOTIDE SEQUENCE [LARGE SCALE GENOMIC DNA]</scope>
</reference>
<protein>
    <submittedName>
        <fullName evidence="1">Metalloendopeptidase-like protein PEX</fullName>
    </submittedName>
</protein>
<keyword evidence="2" id="KW-1185">Reference proteome</keyword>
<accession>A0A087UVM0</accession>